<protein>
    <recommendedName>
        <fullName evidence="4">ATP synthase protein I</fullName>
    </recommendedName>
</protein>
<gene>
    <name evidence="2" type="ORF">G7043_03430</name>
</gene>
<proteinExistence type="predicted"/>
<dbReference type="AlphaFoldDB" id="A0A7C9RQG3"/>
<comment type="caution">
    <text evidence="2">The sequence shown here is derived from an EMBL/GenBank/DDBJ whole genome shotgun (WGS) entry which is preliminary data.</text>
</comment>
<sequence>MSDADKAVTHELVVQRLAGEMFRGAAWAALGTFVLGVVVSTVIWGTAGLNGSLIGGAIAIGSSLVTLLLMRKTAALDPMFVMVAALGGFTGKLLVLLLAVILLRNQSWLEPKALGITLVATVLVTSFLEARASKRSRSQMVVPASEGT</sequence>
<name>A0A7C9RQG3_9PSEU</name>
<feature type="transmembrane region" description="Helical" evidence="1">
    <location>
        <begin position="113"/>
        <end position="130"/>
    </location>
</feature>
<keyword evidence="1" id="KW-0812">Transmembrane</keyword>
<evidence type="ECO:0000256" key="1">
    <source>
        <dbReference type="SAM" id="Phobius"/>
    </source>
</evidence>
<evidence type="ECO:0000313" key="2">
    <source>
        <dbReference type="EMBL" id="NGY57982.1"/>
    </source>
</evidence>
<feature type="transmembrane region" description="Helical" evidence="1">
    <location>
        <begin position="53"/>
        <end position="70"/>
    </location>
</feature>
<dbReference type="EMBL" id="JAAMPJ010000001">
    <property type="protein sequence ID" value="NGY57982.1"/>
    <property type="molecule type" value="Genomic_DNA"/>
</dbReference>
<dbReference type="Proteomes" id="UP000481360">
    <property type="component" value="Unassembled WGS sequence"/>
</dbReference>
<evidence type="ECO:0000313" key="3">
    <source>
        <dbReference type="Proteomes" id="UP000481360"/>
    </source>
</evidence>
<dbReference type="RefSeq" id="WP_166043733.1">
    <property type="nucleotide sequence ID" value="NZ_JAAMPJ010000001.1"/>
</dbReference>
<reference evidence="2 3" key="1">
    <citation type="submission" date="2020-03" db="EMBL/GenBank/DDBJ databases">
        <title>Isolation and identification of active actinomycetes.</title>
        <authorList>
            <person name="Sun X."/>
        </authorList>
    </citation>
    <scope>NUCLEOTIDE SEQUENCE [LARGE SCALE GENOMIC DNA]</scope>
    <source>
        <strain evidence="2 3">NEAU-D13</strain>
    </source>
</reference>
<accession>A0A7C9RQG3</accession>
<keyword evidence="1" id="KW-1133">Transmembrane helix</keyword>
<evidence type="ECO:0008006" key="4">
    <source>
        <dbReference type="Google" id="ProtNLM"/>
    </source>
</evidence>
<feature type="transmembrane region" description="Helical" evidence="1">
    <location>
        <begin position="25"/>
        <end position="47"/>
    </location>
</feature>
<feature type="transmembrane region" description="Helical" evidence="1">
    <location>
        <begin position="79"/>
        <end position="101"/>
    </location>
</feature>
<keyword evidence="3" id="KW-1185">Reference proteome</keyword>
<keyword evidence="1" id="KW-0472">Membrane</keyword>
<organism evidence="2 3">
    <name type="scientific">Lentzea alba</name>
    <dbReference type="NCBI Taxonomy" id="2714351"/>
    <lineage>
        <taxon>Bacteria</taxon>
        <taxon>Bacillati</taxon>
        <taxon>Actinomycetota</taxon>
        <taxon>Actinomycetes</taxon>
        <taxon>Pseudonocardiales</taxon>
        <taxon>Pseudonocardiaceae</taxon>
        <taxon>Lentzea</taxon>
    </lineage>
</organism>